<keyword evidence="2" id="KW-1185">Reference proteome</keyword>
<sequence>MTLVFTPLLEFACYHCLRPSQDKITSQVKSDCDVMKLVLNVDEDLEKSPYLMSANNVNDSVNYESASVLHRSGPTPTLEEIDTRDSNNVWELLASATRGMSNVSSLLDHLH</sequence>
<evidence type="ECO:0000313" key="1">
    <source>
        <dbReference type="EMBL" id="KAK4004525.1"/>
    </source>
</evidence>
<dbReference type="EMBL" id="JAOYFB010000001">
    <property type="protein sequence ID" value="KAK4004525.1"/>
    <property type="molecule type" value="Genomic_DNA"/>
</dbReference>
<reference evidence="1 2" key="1">
    <citation type="journal article" date="2023" name="Nucleic Acids Res.">
        <title>The hologenome of Daphnia magna reveals possible DNA methylation and microbiome-mediated evolution of the host genome.</title>
        <authorList>
            <person name="Chaturvedi A."/>
            <person name="Li X."/>
            <person name="Dhandapani V."/>
            <person name="Marshall H."/>
            <person name="Kissane S."/>
            <person name="Cuenca-Cambronero M."/>
            <person name="Asole G."/>
            <person name="Calvet F."/>
            <person name="Ruiz-Romero M."/>
            <person name="Marangio P."/>
            <person name="Guigo R."/>
            <person name="Rago D."/>
            <person name="Mirbahai L."/>
            <person name="Eastwood N."/>
            <person name="Colbourne J.K."/>
            <person name="Zhou J."/>
            <person name="Mallon E."/>
            <person name="Orsini L."/>
        </authorList>
    </citation>
    <scope>NUCLEOTIDE SEQUENCE [LARGE SCALE GENOMIC DNA]</scope>
    <source>
        <strain evidence="1">LRV0_1</strain>
    </source>
</reference>
<proteinExistence type="predicted"/>
<comment type="caution">
    <text evidence="1">The sequence shown here is derived from an EMBL/GenBank/DDBJ whole genome shotgun (WGS) entry which is preliminary data.</text>
</comment>
<protein>
    <submittedName>
        <fullName evidence="1">Uncharacterized protein</fullName>
    </submittedName>
</protein>
<gene>
    <name evidence="1" type="ORF">OUZ56_006259</name>
</gene>
<accession>A0ABQ9YWG6</accession>
<name>A0ABQ9YWG6_9CRUS</name>
<evidence type="ECO:0000313" key="2">
    <source>
        <dbReference type="Proteomes" id="UP001234178"/>
    </source>
</evidence>
<dbReference type="Proteomes" id="UP001234178">
    <property type="component" value="Unassembled WGS sequence"/>
</dbReference>
<organism evidence="1 2">
    <name type="scientific">Daphnia magna</name>
    <dbReference type="NCBI Taxonomy" id="35525"/>
    <lineage>
        <taxon>Eukaryota</taxon>
        <taxon>Metazoa</taxon>
        <taxon>Ecdysozoa</taxon>
        <taxon>Arthropoda</taxon>
        <taxon>Crustacea</taxon>
        <taxon>Branchiopoda</taxon>
        <taxon>Diplostraca</taxon>
        <taxon>Cladocera</taxon>
        <taxon>Anomopoda</taxon>
        <taxon>Daphniidae</taxon>
        <taxon>Daphnia</taxon>
    </lineage>
</organism>